<sequence>MATATAAQTTTQPENNTIFGQNISRQASLSQNGLKRSEWWLNVNYAETIEIHHAVSALQRRAS</sequence>
<name>A0ABV3U1Y9_9GAMM</name>
<dbReference type="RefSeq" id="WP_368380227.1">
    <property type="nucleotide sequence ID" value="NZ_JBFRYA010000002.1"/>
</dbReference>
<evidence type="ECO:0000313" key="1">
    <source>
        <dbReference type="EMBL" id="MEX1667928.1"/>
    </source>
</evidence>
<reference evidence="1 2" key="1">
    <citation type="journal article" date="2011" name="Int. J. Syst. Evol. Microbiol.">
        <title>Zhongshania antarctica gen. nov., sp. nov. and Zhongshania guokunii sp. nov., gammaproteobacteria respectively isolated from coastal attached (fast) ice and surface seawater of the Antarctic.</title>
        <authorList>
            <person name="Li H.J."/>
            <person name="Zhang X.Y."/>
            <person name="Chen C.X."/>
            <person name="Zhang Y.J."/>
            <person name="Gao Z.M."/>
            <person name="Yu Y."/>
            <person name="Chen X.L."/>
            <person name="Chen B."/>
            <person name="Zhang Y.Z."/>
        </authorList>
    </citation>
    <scope>NUCLEOTIDE SEQUENCE [LARGE SCALE GENOMIC DNA]</scope>
    <source>
        <strain evidence="1 2">ZS6-22T</strain>
    </source>
</reference>
<proteinExistence type="predicted"/>
<dbReference type="Proteomes" id="UP001557485">
    <property type="component" value="Unassembled WGS sequence"/>
</dbReference>
<evidence type="ECO:0000313" key="2">
    <source>
        <dbReference type="Proteomes" id="UP001557485"/>
    </source>
</evidence>
<accession>A0ABV3U1Y9</accession>
<dbReference type="EMBL" id="JBFRYA010000002">
    <property type="protein sequence ID" value="MEX1667928.1"/>
    <property type="molecule type" value="Genomic_DNA"/>
</dbReference>
<gene>
    <name evidence="1" type="ORF">AB4876_03340</name>
</gene>
<protein>
    <submittedName>
        <fullName evidence="1">Uncharacterized protein</fullName>
    </submittedName>
</protein>
<keyword evidence="2" id="KW-1185">Reference proteome</keyword>
<organism evidence="1 2">
    <name type="scientific">Zhongshania guokunii</name>
    <dbReference type="NCBI Taxonomy" id="641783"/>
    <lineage>
        <taxon>Bacteria</taxon>
        <taxon>Pseudomonadati</taxon>
        <taxon>Pseudomonadota</taxon>
        <taxon>Gammaproteobacteria</taxon>
        <taxon>Cellvibrionales</taxon>
        <taxon>Spongiibacteraceae</taxon>
        <taxon>Zhongshania</taxon>
    </lineage>
</organism>
<comment type="caution">
    <text evidence="1">The sequence shown here is derived from an EMBL/GenBank/DDBJ whole genome shotgun (WGS) entry which is preliminary data.</text>
</comment>